<dbReference type="RefSeq" id="WP_131122676.1">
    <property type="nucleotide sequence ID" value="NZ_SIXH01000048.1"/>
</dbReference>
<evidence type="ECO:0000313" key="1">
    <source>
        <dbReference type="EMBL" id="TBO60221.1"/>
    </source>
</evidence>
<name>A0A4V6MU40_STRKA</name>
<dbReference type="Proteomes" id="UP000292452">
    <property type="component" value="Unassembled WGS sequence"/>
</dbReference>
<comment type="caution">
    <text evidence="1">The sequence shown here is derived from an EMBL/GenBank/DDBJ whole genome shotgun (WGS) entry which is preliminary data.</text>
</comment>
<organism evidence="1 2">
    <name type="scientific">Streptomyces kasugaensis</name>
    <dbReference type="NCBI Taxonomy" id="1946"/>
    <lineage>
        <taxon>Bacteria</taxon>
        <taxon>Bacillati</taxon>
        <taxon>Actinomycetota</taxon>
        <taxon>Actinomycetes</taxon>
        <taxon>Kitasatosporales</taxon>
        <taxon>Streptomycetaceae</taxon>
        <taxon>Streptomyces</taxon>
    </lineage>
</organism>
<gene>
    <name evidence="1" type="ORF">EYS09_07945</name>
</gene>
<keyword evidence="2" id="KW-1185">Reference proteome</keyword>
<evidence type="ECO:0000313" key="2">
    <source>
        <dbReference type="Proteomes" id="UP000292452"/>
    </source>
</evidence>
<reference evidence="1 2" key="1">
    <citation type="submission" date="2019-02" db="EMBL/GenBank/DDBJ databases">
        <title>Draft Genome Sequence of Streptomyces sp. AM-2504, identified by 16S rRNA comparative analysis as a Streptomyces Kasugaensis strain.</title>
        <authorList>
            <person name="Napolioni V."/>
            <person name="Giuliodori A.M."/>
            <person name="Spurio R."/>
            <person name="Fabbretti A."/>
        </authorList>
    </citation>
    <scope>NUCLEOTIDE SEQUENCE [LARGE SCALE GENOMIC DNA]</scope>
    <source>
        <strain evidence="1 2">AM-2504</strain>
    </source>
</reference>
<protein>
    <submittedName>
        <fullName evidence="1">Uncharacterized protein</fullName>
    </submittedName>
</protein>
<accession>A0A4V6MU40</accession>
<dbReference type="AlphaFoldDB" id="A0A4V6MU40"/>
<sequence>MEDLMRTIMTATLPQPTGGVIDDLEREDDQRGYEAEDLIRRSGAALSVNALGAAEDISDAIAAGLLLAGDIDQLARVGVTLQVTVEPGGMTANVGLGRRTAHLFSSLARHFNAPGVMYRQPGLAEAIGTMADGQITVRLSSPDAPHGLENAHAGREASDAQVPHARHAPRTLAEMRARINTEAGKACGSCGGTGGTTVDSSEDGVTRKTWYTCTACGGSGVAR</sequence>
<proteinExistence type="predicted"/>
<dbReference type="EMBL" id="SIXH01000048">
    <property type="protein sequence ID" value="TBO60221.1"/>
    <property type="molecule type" value="Genomic_DNA"/>
</dbReference>